<reference evidence="1 2" key="1">
    <citation type="submission" date="2016-10" db="EMBL/GenBank/DDBJ databases">
        <authorList>
            <person name="de Groot N.N."/>
        </authorList>
    </citation>
    <scope>NUCLEOTIDE SEQUENCE [LARGE SCALE GENOMIC DNA]</scope>
    <source>
        <strain evidence="1 2">CGMCC 1.6133</strain>
    </source>
</reference>
<dbReference type="Proteomes" id="UP000198525">
    <property type="component" value="Unassembled WGS sequence"/>
</dbReference>
<dbReference type="STRING" id="376427.SAMN04487954_103302"/>
<gene>
    <name evidence="1" type="ORF">SAMN04487954_103302</name>
</gene>
<proteinExistence type="predicted"/>
<accession>A0A1G8RRD4</accession>
<dbReference type="AlphaFoldDB" id="A0A1G8RRD4"/>
<dbReference type="EMBL" id="FNES01000003">
    <property type="protein sequence ID" value="SDJ19527.1"/>
    <property type="molecule type" value="Genomic_DNA"/>
</dbReference>
<sequence>MTSSDIPYPDIEIYLAQAPQEPLNAWLGELLDAAPLHSVGRHRWKTRGHHAGHVIPVLLVENAADRFASLWFDSAHTPWPRDTDCARDAATRLGCEVRCSLGGWQPGDDPDRFWQVLPDGTERAIDWPDSGR</sequence>
<keyword evidence="2" id="KW-1185">Reference proteome</keyword>
<dbReference type="RefSeq" id="WP_089683912.1">
    <property type="nucleotide sequence ID" value="NZ_FNES01000003.1"/>
</dbReference>
<dbReference type="OrthoDB" id="1495305at2"/>
<evidence type="ECO:0000313" key="1">
    <source>
        <dbReference type="EMBL" id="SDJ19527.1"/>
    </source>
</evidence>
<evidence type="ECO:0000313" key="2">
    <source>
        <dbReference type="Proteomes" id="UP000198525"/>
    </source>
</evidence>
<protein>
    <submittedName>
        <fullName evidence="1">Uncharacterized protein</fullName>
    </submittedName>
</protein>
<organism evidence="1 2">
    <name type="scientific">Billgrantia gudaonensis</name>
    <dbReference type="NCBI Taxonomy" id="376427"/>
    <lineage>
        <taxon>Bacteria</taxon>
        <taxon>Pseudomonadati</taxon>
        <taxon>Pseudomonadota</taxon>
        <taxon>Gammaproteobacteria</taxon>
        <taxon>Oceanospirillales</taxon>
        <taxon>Halomonadaceae</taxon>
        <taxon>Billgrantia</taxon>
    </lineage>
</organism>
<name>A0A1G8RRD4_9GAMM</name>